<dbReference type="InterPro" id="IPR058031">
    <property type="entry name" value="AAA_lid_NorR"/>
</dbReference>
<keyword evidence="3" id="KW-0175">Coiled coil</keyword>
<dbReference type="SUPFAM" id="SSF55785">
    <property type="entry name" value="PYP-like sensor domain (PAS domain)"/>
    <property type="match status" value="1"/>
</dbReference>
<comment type="caution">
    <text evidence="6">The sequence shown here is derived from an EMBL/GenBank/DDBJ whole genome shotgun (WGS) entry which is preliminary data.</text>
</comment>
<dbReference type="CDD" id="cd00009">
    <property type="entry name" value="AAA"/>
    <property type="match status" value="1"/>
</dbReference>
<dbReference type="Pfam" id="PF25601">
    <property type="entry name" value="AAA_lid_14"/>
    <property type="match status" value="1"/>
</dbReference>
<dbReference type="PANTHER" id="PTHR32071">
    <property type="entry name" value="TRANSCRIPTIONAL REGULATORY PROTEIN"/>
    <property type="match status" value="1"/>
</dbReference>
<feature type="domain" description="PAS" evidence="5">
    <location>
        <begin position="7"/>
        <end position="57"/>
    </location>
</feature>
<sequence length="450" mass="50229">MSIFSINPDTQFEIIDSTDEDLIVTNRDGVIVQASRISGRHYGVTPESLLGRSVYDLEREKVFVPAITPLVLKEKKKVVLVQDTPNGTRELIIGFPLFDEAGEVAHVISYSCEWSELVVIQDYLNELESEMAKMKEELNLLRREATVPEGLVLASRSTSEAFAGGLEAAEMDVPILLYGEHGTGKATLAREIHARSRRSEKAFLTLDCRTVPEALFERELTGDSDGKIGMLPIAEGGTLYLEGIDRLSPYLQNRLAGWLKDRKYQTAEGAEVPFDVRIMASAEGDLSGAVQDGAFSRELFYLIHLVPIELRPLMDRKEDLSSLIPLFLDRFCEKHGVRKELSQGLFDYLLECPWPGNIDELANVIERLVIGGRNNVLTAEDLPMEYRVPAGDSLSEIEMDGRPLPSILESVEKRVLMAAKQKYGTTTEIAKRLGISQPSVVRKLKKYEGE</sequence>
<dbReference type="GO" id="GO:0005524">
    <property type="term" value="F:ATP binding"/>
    <property type="evidence" value="ECO:0007669"/>
    <property type="project" value="UniProtKB-KW"/>
</dbReference>
<dbReference type="InterPro" id="IPR035965">
    <property type="entry name" value="PAS-like_dom_sf"/>
</dbReference>
<dbReference type="Pfam" id="PF00158">
    <property type="entry name" value="Sigma54_activat"/>
    <property type="match status" value="1"/>
</dbReference>
<dbReference type="Gene3D" id="3.30.450.20">
    <property type="entry name" value="PAS domain"/>
    <property type="match status" value="1"/>
</dbReference>
<keyword evidence="2" id="KW-0067">ATP-binding</keyword>
<dbReference type="Gene3D" id="1.10.10.60">
    <property type="entry name" value="Homeodomain-like"/>
    <property type="match status" value="1"/>
</dbReference>
<dbReference type="Pfam" id="PF18024">
    <property type="entry name" value="HTH_50"/>
    <property type="match status" value="1"/>
</dbReference>
<dbReference type="PROSITE" id="PS50112">
    <property type="entry name" value="PAS"/>
    <property type="match status" value="1"/>
</dbReference>
<reference evidence="6 7" key="1">
    <citation type="submission" date="2016-01" db="EMBL/GenBank/DDBJ databases">
        <title>Whole genome sequencing of Bhargavaea cecembensis T14.</title>
        <authorList>
            <person name="Hong K.W."/>
        </authorList>
    </citation>
    <scope>NUCLEOTIDE SEQUENCE [LARGE SCALE GENOMIC DNA]</scope>
    <source>
        <strain evidence="6 7">T14</strain>
    </source>
</reference>
<dbReference type="InterPro" id="IPR000014">
    <property type="entry name" value="PAS"/>
</dbReference>
<evidence type="ECO:0000256" key="1">
    <source>
        <dbReference type="ARBA" id="ARBA00022741"/>
    </source>
</evidence>
<dbReference type="Proteomes" id="UP000076490">
    <property type="component" value="Unassembled WGS sequence"/>
</dbReference>
<proteinExistence type="predicted"/>
<dbReference type="InterPro" id="IPR002078">
    <property type="entry name" value="Sigma_54_int"/>
</dbReference>
<dbReference type="Gene3D" id="3.40.50.300">
    <property type="entry name" value="P-loop containing nucleotide triphosphate hydrolases"/>
    <property type="match status" value="1"/>
</dbReference>
<dbReference type="AlphaFoldDB" id="A0A161RFX1"/>
<dbReference type="GO" id="GO:0006355">
    <property type="term" value="P:regulation of DNA-templated transcription"/>
    <property type="evidence" value="ECO:0007669"/>
    <property type="project" value="InterPro"/>
</dbReference>
<gene>
    <name evidence="6" type="ORF">AV656_08200</name>
</gene>
<dbReference type="RefSeq" id="WP_063180837.1">
    <property type="nucleotide sequence ID" value="NZ_LQNT01000009.1"/>
</dbReference>
<evidence type="ECO:0000259" key="4">
    <source>
        <dbReference type="PROSITE" id="PS50045"/>
    </source>
</evidence>
<organism evidence="6 7">
    <name type="scientific">Bhargavaea cecembensis</name>
    <dbReference type="NCBI Taxonomy" id="394098"/>
    <lineage>
        <taxon>Bacteria</taxon>
        <taxon>Bacillati</taxon>
        <taxon>Bacillota</taxon>
        <taxon>Bacilli</taxon>
        <taxon>Bacillales</taxon>
        <taxon>Caryophanaceae</taxon>
        <taxon>Bhargavaea</taxon>
    </lineage>
</organism>
<name>A0A161RFX1_9BACL</name>
<evidence type="ECO:0000313" key="6">
    <source>
        <dbReference type="EMBL" id="KZE38872.1"/>
    </source>
</evidence>
<dbReference type="OrthoDB" id="9771372at2"/>
<accession>A0A161RFX1</accession>
<dbReference type="GO" id="GO:0003677">
    <property type="term" value="F:DNA binding"/>
    <property type="evidence" value="ECO:0007669"/>
    <property type="project" value="UniProtKB-KW"/>
</dbReference>
<evidence type="ECO:0000256" key="2">
    <source>
        <dbReference type="ARBA" id="ARBA00022840"/>
    </source>
</evidence>
<dbReference type="EMBL" id="LQNT01000009">
    <property type="protein sequence ID" value="KZE38872.1"/>
    <property type="molecule type" value="Genomic_DNA"/>
</dbReference>
<evidence type="ECO:0000256" key="3">
    <source>
        <dbReference type="SAM" id="Coils"/>
    </source>
</evidence>
<dbReference type="SUPFAM" id="SSF52540">
    <property type="entry name" value="P-loop containing nucleoside triphosphate hydrolases"/>
    <property type="match status" value="1"/>
</dbReference>
<evidence type="ECO:0000313" key="7">
    <source>
        <dbReference type="Proteomes" id="UP000076490"/>
    </source>
</evidence>
<protein>
    <recommendedName>
        <fullName evidence="8">Transcriptional regulatory protein TyrR</fullName>
    </recommendedName>
</protein>
<feature type="domain" description="Sigma-54 factor interaction" evidence="4">
    <location>
        <begin position="151"/>
        <end position="370"/>
    </location>
</feature>
<keyword evidence="1" id="KW-0547">Nucleotide-binding</keyword>
<dbReference type="PROSITE" id="PS50045">
    <property type="entry name" value="SIGMA54_INTERACT_4"/>
    <property type="match status" value="1"/>
</dbReference>
<evidence type="ECO:0000259" key="5">
    <source>
        <dbReference type="PROSITE" id="PS50112"/>
    </source>
</evidence>
<dbReference type="Gene3D" id="1.10.8.60">
    <property type="match status" value="1"/>
</dbReference>
<dbReference type="InterPro" id="IPR009057">
    <property type="entry name" value="Homeodomain-like_sf"/>
</dbReference>
<dbReference type="SUPFAM" id="SSF46689">
    <property type="entry name" value="Homeodomain-like"/>
    <property type="match status" value="1"/>
</dbReference>
<feature type="coiled-coil region" evidence="3">
    <location>
        <begin position="117"/>
        <end position="144"/>
    </location>
</feature>
<dbReference type="InterPro" id="IPR027417">
    <property type="entry name" value="P-loop_NTPase"/>
</dbReference>
<dbReference type="CDD" id="cd00130">
    <property type="entry name" value="PAS"/>
    <property type="match status" value="1"/>
</dbReference>
<evidence type="ECO:0008006" key="8">
    <source>
        <dbReference type="Google" id="ProtNLM"/>
    </source>
</evidence>
<dbReference type="InterPro" id="IPR030828">
    <property type="entry name" value="HTH_TyrR"/>
</dbReference>